<proteinExistence type="predicted"/>
<dbReference type="SUPFAM" id="SSF53098">
    <property type="entry name" value="Ribonuclease H-like"/>
    <property type="match status" value="1"/>
</dbReference>
<protein>
    <recommendedName>
        <fullName evidence="3">RNase H type-1 domain-containing protein</fullName>
    </recommendedName>
</protein>
<evidence type="ECO:0008006" key="3">
    <source>
        <dbReference type="Google" id="ProtNLM"/>
    </source>
</evidence>
<sequence>MVREAAMLISAHSFHRMEDMKIMKAWNLLVLLPKAPRIIPCWWTPPFVNTVKINCDGSSLGNPGSAGIGSTFRVASGDFLLVMWRKIGVNTNYMDECLAIVESVEIAIQRNWKYV</sequence>
<dbReference type="PANTHER" id="PTHR47723">
    <property type="entry name" value="OS05G0353850 PROTEIN"/>
    <property type="match status" value="1"/>
</dbReference>
<keyword evidence="2" id="KW-1185">Reference proteome</keyword>
<evidence type="ECO:0000313" key="1">
    <source>
        <dbReference type="EMBL" id="KAF9590775.1"/>
    </source>
</evidence>
<dbReference type="OrthoDB" id="1752183at2759"/>
<dbReference type="AlphaFoldDB" id="A0A835H233"/>
<dbReference type="InterPro" id="IPR036397">
    <property type="entry name" value="RNaseH_sf"/>
</dbReference>
<dbReference type="InterPro" id="IPR012337">
    <property type="entry name" value="RNaseH-like_sf"/>
</dbReference>
<dbReference type="Proteomes" id="UP000631114">
    <property type="component" value="Unassembled WGS sequence"/>
</dbReference>
<dbReference type="EMBL" id="JADFTS010000009">
    <property type="protein sequence ID" value="KAF9590775.1"/>
    <property type="molecule type" value="Genomic_DNA"/>
</dbReference>
<name>A0A835H233_9MAGN</name>
<dbReference type="Gene3D" id="3.30.420.10">
    <property type="entry name" value="Ribonuclease H-like superfamily/Ribonuclease H"/>
    <property type="match status" value="1"/>
</dbReference>
<organism evidence="1 2">
    <name type="scientific">Coptis chinensis</name>
    <dbReference type="NCBI Taxonomy" id="261450"/>
    <lineage>
        <taxon>Eukaryota</taxon>
        <taxon>Viridiplantae</taxon>
        <taxon>Streptophyta</taxon>
        <taxon>Embryophyta</taxon>
        <taxon>Tracheophyta</taxon>
        <taxon>Spermatophyta</taxon>
        <taxon>Magnoliopsida</taxon>
        <taxon>Ranunculales</taxon>
        <taxon>Ranunculaceae</taxon>
        <taxon>Coptidoideae</taxon>
        <taxon>Coptis</taxon>
    </lineage>
</organism>
<reference evidence="1 2" key="1">
    <citation type="submission" date="2020-10" db="EMBL/GenBank/DDBJ databases">
        <title>The Coptis chinensis genome and diversification of protoberbering-type alkaloids.</title>
        <authorList>
            <person name="Wang B."/>
            <person name="Shu S."/>
            <person name="Song C."/>
            <person name="Liu Y."/>
        </authorList>
    </citation>
    <scope>NUCLEOTIDE SEQUENCE [LARGE SCALE GENOMIC DNA]</scope>
    <source>
        <strain evidence="1">HL-2020</strain>
        <tissue evidence="1">Leaf</tissue>
    </source>
</reference>
<dbReference type="InterPro" id="IPR044730">
    <property type="entry name" value="RNase_H-like_dom_plant"/>
</dbReference>
<comment type="caution">
    <text evidence="1">The sequence shown here is derived from an EMBL/GenBank/DDBJ whole genome shotgun (WGS) entry which is preliminary data.</text>
</comment>
<dbReference type="GO" id="GO:0003676">
    <property type="term" value="F:nucleic acid binding"/>
    <property type="evidence" value="ECO:0007669"/>
    <property type="project" value="InterPro"/>
</dbReference>
<accession>A0A835H233</accession>
<dbReference type="InterPro" id="IPR053151">
    <property type="entry name" value="RNase_H-like"/>
</dbReference>
<evidence type="ECO:0000313" key="2">
    <source>
        <dbReference type="Proteomes" id="UP000631114"/>
    </source>
</evidence>
<dbReference type="PANTHER" id="PTHR47723:SF23">
    <property type="entry name" value="REVERSE TRANSCRIPTASE-LIKE PROTEIN"/>
    <property type="match status" value="1"/>
</dbReference>
<dbReference type="CDD" id="cd06222">
    <property type="entry name" value="RNase_H_like"/>
    <property type="match status" value="1"/>
</dbReference>
<gene>
    <name evidence="1" type="ORF">IFM89_038302</name>
</gene>